<dbReference type="EMBL" id="CP014060">
    <property type="protein sequence ID" value="AMG38822.1"/>
    <property type="molecule type" value="Genomic_DNA"/>
</dbReference>
<dbReference type="Pfam" id="PF00664">
    <property type="entry name" value="ABC_membrane"/>
    <property type="match status" value="1"/>
</dbReference>
<dbReference type="AlphaFoldDB" id="A0A0X8P2Q5"/>
<dbReference type="GO" id="GO:0034040">
    <property type="term" value="F:ATPase-coupled lipid transmembrane transporter activity"/>
    <property type="evidence" value="ECO:0007669"/>
    <property type="project" value="TreeGrafter"/>
</dbReference>
<dbReference type="Gene3D" id="3.40.50.300">
    <property type="entry name" value="P-loop containing nucleotide triphosphate hydrolases"/>
    <property type="match status" value="1"/>
</dbReference>
<reference evidence="15" key="1">
    <citation type="submission" date="2015-12" db="EMBL/GenBank/DDBJ databases">
        <title>FDA dAtabase for Regulatory Grade micrObial Sequences (FDA-ARGOS): Supporting development and validation of Infectious Disease Dx tests.</title>
        <authorList>
            <person name="Case J."/>
            <person name="Tallon L."/>
            <person name="Sadzewicz L."/>
            <person name="Sengamalay N."/>
            <person name="Ott S."/>
            <person name="Godinez A."/>
            <person name="Nagaraj S."/>
            <person name="Nadendla S."/>
            <person name="Sichtig H."/>
        </authorList>
    </citation>
    <scope>NUCLEOTIDE SEQUENCE [LARGE SCALE GENOMIC DNA]</scope>
    <source>
        <strain evidence="15">FDAARGOS_147</strain>
    </source>
</reference>
<dbReference type="SUPFAM" id="SSF90123">
    <property type="entry name" value="ABC transporter transmembrane region"/>
    <property type="match status" value="1"/>
</dbReference>
<dbReference type="GO" id="GO:0140359">
    <property type="term" value="F:ABC-type transporter activity"/>
    <property type="evidence" value="ECO:0007669"/>
    <property type="project" value="InterPro"/>
</dbReference>
<dbReference type="InterPro" id="IPR039421">
    <property type="entry name" value="Type_1_exporter"/>
</dbReference>
<organism evidence="14 15">
    <name type="scientific">Alcaligenes xylosoxydans xylosoxydans</name>
    <name type="common">Achromobacter xylosoxidans</name>
    <dbReference type="NCBI Taxonomy" id="85698"/>
    <lineage>
        <taxon>Bacteria</taxon>
        <taxon>Pseudomonadati</taxon>
        <taxon>Pseudomonadota</taxon>
        <taxon>Betaproteobacteria</taxon>
        <taxon>Burkholderiales</taxon>
        <taxon>Alcaligenaceae</taxon>
        <taxon>Achromobacter</taxon>
    </lineage>
</organism>
<feature type="transmembrane region" description="Helical" evidence="11">
    <location>
        <begin position="64"/>
        <end position="82"/>
    </location>
</feature>
<keyword evidence="9" id="KW-0445">Lipid transport</keyword>
<gene>
    <name evidence="14" type="ORF">AL504_24010</name>
</gene>
<comment type="subcellular location">
    <subcellularLocation>
        <location evidence="1">Cell membrane</location>
        <topology evidence="1">Multi-pass membrane protein</topology>
    </subcellularLocation>
</comment>
<dbReference type="Gene3D" id="1.20.1560.10">
    <property type="entry name" value="ABC transporter type 1, transmembrane domain"/>
    <property type="match status" value="1"/>
</dbReference>
<dbReference type="PROSITE" id="PS00211">
    <property type="entry name" value="ABC_TRANSPORTER_1"/>
    <property type="match status" value="1"/>
</dbReference>
<evidence type="ECO:0000256" key="2">
    <source>
        <dbReference type="ARBA" id="ARBA00022448"/>
    </source>
</evidence>
<dbReference type="GO" id="GO:0005524">
    <property type="term" value="F:ATP binding"/>
    <property type="evidence" value="ECO:0007669"/>
    <property type="project" value="UniProtKB-KW"/>
</dbReference>
<dbReference type="InterPro" id="IPR036640">
    <property type="entry name" value="ABC1_TM_sf"/>
</dbReference>
<protein>
    <submittedName>
        <fullName evidence="14">ABC transporter ATP-binding protein</fullName>
    </submittedName>
</protein>
<keyword evidence="3" id="KW-1003">Cell membrane</keyword>
<dbReference type="Proteomes" id="UP000060602">
    <property type="component" value="Chromosome"/>
</dbReference>
<accession>A0A0X8P2Q5</accession>
<dbReference type="InterPro" id="IPR003593">
    <property type="entry name" value="AAA+_ATPase"/>
</dbReference>
<keyword evidence="4 11" id="KW-0812">Transmembrane</keyword>
<evidence type="ECO:0000256" key="9">
    <source>
        <dbReference type="ARBA" id="ARBA00023055"/>
    </source>
</evidence>
<dbReference type="InterPro" id="IPR011527">
    <property type="entry name" value="ABC1_TM_dom"/>
</dbReference>
<evidence type="ECO:0000256" key="7">
    <source>
        <dbReference type="ARBA" id="ARBA00022967"/>
    </source>
</evidence>
<dbReference type="RefSeq" id="WP_061073432.1">
    <property type="nucleotide sequence ID" value="NZ_CP014060.2"/>
</dbReference>
<dbReference type="PANTHER" id="PTHR24221">
    <property type="entry name" value="ATP-BINDING CASSETTE SUB-FAMILY B"/>
    <property type="match status" value="1"/>
</dbReference>
<proteinExistence type="predicted"/>
<evidence type="ECO:0000256" key="1">
    <source>
        <dbReference type="ARBA" id="ARBA00004651"/>
    </source>
</evidence>
<dbReference type="FunFam" id="3.40.50.300:FF:000221">
    <property type="entry name" value="Multidrug ABC transporter ATP-binding protein"/>
    <property type="match status" value="1"/>
</dbReference>
<dbReference type="SMART" id="SM00382">
    <property type="entry name" value="AAA"/>
    <property type="match status" value="1"/>
</dbReference>
<keyword evidence="6 14" id="KW-0067">ATP-binding</keyword>
<keyword evidence="7" id="KW-1278">Translocase</keyword>
<keyword evidence="2" id="KW-0813">Transport</keyword>
<evidence type="ECO:0000256" key="3">
    <source>
        <dbReference type="ARBA" id="ARBA00022475"/>
    </source>
</evidence>
<dbReference type="InterPro" id="IPR027417">
    <property type="entry name" value="P-loop_NTPase"/>
</dbReference>
<sequence length="580" mass="62383">MTTPPAPWRDTYRRLLRSAGSQAGRLRASLCLLLLAAVCQGLSLACIVPLFVHVTSGAPWSASWHWLAAFTLLAAAAIALRWRAQGFDYRGHMARATHELRVLLGEQLRRMPLEALQAHRTGGIAAKLLGGVDEQMNYALTVINLILGAVVTPAAAALALLAWDWRLGVALMLVFPAIVPLYRWRRPALDRGHTATGRANEALNAELLEYMQGLPVCLATGRAGTANDRLRAGFEHVEQLQREHHQRGAKPSLMVAATVEAGMLAILGCGMLWVTQGSLAPAALGAVLVLVARFAEPLATFVNFTTILSLIEAALARIEAVRAVAPLPQWPSQGDAATPAAIRIEDLEFRYAGADAPALRGVDLELPARGLTALVGPSGSGKTTLTRLLMRHADPQRGAVRIGGVDIRSLPPADLNRLISTVFQDVHLFDDTVLGNIGMARPDTSEAEVQAAARAAHCLDFIERLPLGWQTRLGEAGGKLSGGERQRLSIARAILKDAPIVILDEPTAALDTESELAVQAAIDTLVADRSVIVIAHRLSTIVAADRILVFEDGRITQRGTHAQLLDSEGRYRQMWLAQQG</sequence>
<evidence type="ECO:0000313" key="14">
    <source>
        <dbReference type="EMBL" id="AMG38822.1"/>
    </source>
</evidence>
<name>A0A0X8P2Q5_ALCXX</name>
<evidence type="ECO:0000256" key="10">
    <source>
        <dbReference type="ARBA" id="ARBA00023136"/>
    </source>
</evidence>
<keyword evidence="5" id="KW-0547">Nucleotide-binding</keyword>
<evidence type="ECO:0000256" key="4">
    <source>
        <dbReference type="ARBA" id="ARBA00022692"/>
    </source>
</evidence>
<dbReference type="Pfam" id="PF00005">
    <property type="entry name" value="ABC_tran"/>
    <property type="match status" value="1"/>
</dbReference>
<evidence type="ECO:0000256" key="11">
    <source>
        <dbReference type="SAM" id="Phobius"/>
    </source>
</evidence>
<dbReference type="InterPro" id="IPR017871">
    <property type="entry name" value="ABC_transporter-like_CS"/>
</dbReference>
<dbReference type="PROSITE" id="PS50929">
    <property type="entry name" value="ABC_TM1F"/>
    <property type="match status" value="1"/>
</dbReference>
<evidence type="ECO:0000256" key="6">
    <source>
        <dbReference type="ARBA" id="ARBA00022840"/>
    </source>
</evidence>
<evidence type="ECO:0000259" key="12">
    <source>
        <dbReference type="PROSITE" id="PS50893"/>
    </source>
</evidence>
<evidence type="ECO:0000313" key="15">
    <source>
        <dbReference type="Proteomes" id="UP000060602"/>
    </source>
</evidence>
<evidence type="ECO:0000259" key="13">
    <source>
        <dbReference type="PROSITE" id="PS50929"/>
    </source>
</evidence>
<dbReference type="SUPFAM" id="SSF52540">
    <property type="entry name" value="P-loop containing nucleoside triphosphate hydrolases"/>
    <property type="match status" value="1"/>
</dbReference>
<feature type="domain" description="ABC transmembrane type-1" evidence="13">
    <location>
        <begin position="28"/>
        <end position="310"/>
    </location>
</feature>
<dbReference type="PROSITE" id="PS50893">
    <property type="entry name" value="ABC_TRANSPORTER_2"/>
    <property type="match status" value="1"/>
</dbReference>
<feature type="domain" description="ABC transporter" evidence="12">
    <location>
        <begin position="342"/>
        <end position="577"/>
    </location>
</feature>
<feature type="transmembrane region" description="Helical" evidence="11">
    <location>
        <begin position="167"/>
        <end position="184"/>
    </location>
</feature>
<dbReference type="GO" id="GO:0005886">
    <property type="term" value="C:plasma membrane"/>
    <property type="evidence" value="ECO:0007669"/>
    <property type="project" value="UniProtKB-SubCell"/>
</dbReference>
<evidence type="ECO:0000256" key="5">
    <source>
        <dbReference type="ARBA" id="ARBA00022741"/>
    </source>
</evidence>
<feature type="transmembrane region" description="Helical" evidence="11">
    <location>
        <begin position="138"/>
        <end position="161"/>
    </location>
</feature>
<dbReference type="GO" id="GO:0016887">
    <property type="term" value="F:ATP hydrolysis activity"/>
    <property type="evidence" value="ECO:0007669"/>
    <property type="project" value="InterPro"/>
</dbReference>
<keyword evidence="8 11" id="KW-1133">Transmembrane helix</keyword>
<keyword evidence="10 11" id="KW-0472">Membrane</keyword>
<feature type="transmembrane region" description="Helical" evidence="11">
    <location>
        <begin position="252"/>
        <end position="273"/>
    </location>
</feature>
<dbReference type="PANTHER" id="PTHR24221:SF654">
    <property type="entry name" value="ATP-BINDING CASSETTE SUB-FAMILY B MEMBER 6"/>
    <property type="match status" value="1"/>
</dbReference>
<dbReference type="InterPro" id="IPR003439">
    <property type="entry name" value="ABC_transporter-like_ATP-bd"/>
</dbReference>
<evidence type="ECO:0000256" key="8">
    <source>
        <dbReference type="ARBA" id="ARBA00022989"/>
    </source>
</evidence>
<feature type="transmembrane region" description="Helical" evidence="11">
    <location>
        <begin position="30"/>
        <end position="52"/>
    </location>
</feature>